<dbReference type="InterPro" id="IPR004932">
    <property type="entry name" value="Rer1"/>
</dbReference>
<dbReference type="Proteomes" id="UP000603453">
    <property type="component" value="Unassembled WGS sequence"/>
</dbReference>
<dbReference type="GO" id="GO:0006890">
    <property type="term" value="P:retrograde vesicle-mediated transport, Golgi to endoplasmic reticulum"/>
    <property type="evidence" value="ECO:0007669"/>
    <property type="project" value="TreeGrafter"/>
</dbReference>
<name>A0A8H7QHB0_9FUNG</name>
<dbReference type="GO" id="GO:0005783">
    <property type="term" value="C:endoplasmic reticulum"/>
    <property type="evidence" value="ECO:0007669"/>
    <property type="project" value="GOC"/>
</dbReference>
<keyword evidence="8" id="KW-1185">Reference proteome</keyword>
<dbReference type="PANTHER" id="PTHR10743">
    <property type="entry name" value="PROTEIN RER1"/>
    <property type="match status" value="1"/>
</dbReference>
<gene>
    <name evidence="7" type="ORF">INT47_007883</name>
</gene>
<evidence type="ECO:0000313" key="8">
    <source>
        <dbReference type="Proteomes" id="UP000603453"/>
    </source>
</evidence>
<keyword evidence="3 6" id="KW-0812">Transmembrane</keyword>
<feature type="transmembrane region" description="Helical" evidence="6">
    <location>
        <begin position="34"/>
        <end position="52"/>
    </location>
</feature>
<reference evidence="7" key="1">
    <citation type="submission" date="2020-12" db="EMBL/GenBank/DDBJ databases">
        <title>Metabolic potential, ecology and presence of endohyphal bacteria is reflected in genomic diversity of Mucoromycotina.</title>
        <authorList>
            <person name="Muszewska A."/>
            <person name="Okrasinska A."/>
            <person name="Steczkiewicz K."/>
            <person name="Drgas O."/>
            <person name="Orlowska M."/>
            <person name="Perlinska-Lenart U."/>
            <person name="Aleksandrzak-Piekarczyk T."/>
            <person name="Szatraj K."/>
            <person name="Zielenkiewicz U."/>
            <person name="Pilsyk S."/>
            <person name="Malc E."/>
            <person name="Mieczkowski P."/>
            <person name="Kruszewska J.S."/>
            <person name="Biernat P."/>
            <person name="Pawlowska J."/>
        </authorList>
    </citation>
    <scope>NUCLEOTIDE SEQUENCE</scope>
    <source>
        <strain evidence="7">WA0000017839</strain>
    </source>
</reference>
<dbReference type="EMBL" id="JAEPRD010000291">
    <property type="protein sequence ID" value="KAG2192417.1"/>
    <property type="molecule type" value="Genomic_DNA"/>
</dbReference>
<accession>A0A8H7QHB0</accession>
<feature type="transmembrane region" description="Helical" evidence="6">
    <location>
        <begin position="59"/>
        <end position="77"/>
    </location>
</feature>
<dbReference type="PANTHER" id="PTHR10743:SF0">
    <property type="entry name" value="PROTEIN RER1"/>
    <property type="match status" value="1"/>
</dbReference>
<dbReference type="GO" id="GO:0006621">
    <property type="term" value="P:protein retention in ER lumen"/>
    <property type="evidence" value="ECO:0007669"/>
    <property type="project" value="TreeGrafter"/>
</dbReference>
<sequence>MEEVIEESSSFSKRSSELGARWQTWVDRLTPYTMQRWVAFGVFFGLFILRILFAQGWYIVCYALGIYLLNMFLAFLTPKFDPSVTEDEDEEGPSLPTRNDQEFRPFIRRLPEFKFW</sequence>
<evidence type="ECO:0000256" key="2">
    <source>
        <dbReference type="ARBA" id="ARBA00006070"/>
    </source>
</evidence>
<dbReference type="OrthoDB" id="448250at2759"/>
<comment type="similarity">
    <text evidence="2">Belongs to the RER1 family.</text>
</comment>
<keyword evidence="4 6" id="KW-1133">Transmembrane helix</keyword>
<evidence type="ECO:0000256" key="6">
    <source>
        <dbReference type="SAM" id="Phobius"/>
    </source>
</evidence>
<evidence type="ECO:0000256" key="5">
    <source>
        <dbReference type="ARBA" id="ARBA00023136"/>
    </source>
</evidence>
<proteinExistence type="inferred from homology"/>
<protein>
    <submittedName>
        <fullName evidence="7">Uncharacterized protein</fullName>
    </submittedName>
</protein>
<comment type="caution">
    <text evidence="7">The sequence shown here is derived from an EMBL/GenBank/DDBJ whole genome shotgun (WGS) entry which is preliminary data.</text>
</comment>
<keyword evidence="5 6" id="KW-0472">Membrane</keyword>
<evidence type="ECO:0000256" key="1">
    <source>
        <dbReference type="ARBA" id="ARBA00004141"/>
    </source>
</evidence>
<evidence type="ECO:0000256" key="4">
    <source>
        <dbReference type="ARBA" id="ARBA00022989"/>
    </source>
</evidence>
<dbReference type="Pfam" id="PF03248">
    <property type="entry name" value="Rer1"/>
    <property type="match status" value="1"/>
</dbReference>
<evidence type="ECO:0000313" key="7">
    <source>
        <dbReference type="EMBL" id="KAG2192417.1"/>
    </source>
</evidence>
<dbReference type="AlphaFoldDB" id="A0A8H7QHB0"/>
<evidence type="ECO:0000256" key="3">
    <source>
        <dbReference type="ARBA" id="ARBA00022692"/>
    </source>
</evidence>
<comment type="subcellular location">
    <subcellularLocation>
        <location evidence="1">Membrane</location>
        <topology evidence="1">Multi-pass membrane protein</topology>
    </subcellularLocation>
</comment>
<organism evidence="7 8">
    <name type="scientific">Mucor saturninus</name>
    <dbReference type="NCBI Taxonomy" id="64648"/>
    <lineage>
        <taxon>Eukaryota</taxon>
        <taxon>Fungi</taxon>
        <taxon>Fungi incertae sedis</taxon>
        <taxon>Mucoromycota</taxon>
        <taxon>Mucoromycotina</taxon>
        <taxon>Mucoromycetes</taxon>
        <taxon>Mucorales</taxon>
        <taxon>Mucorineae</taxon>
        <taxon>Mucoraceae</taxon>
        <taxon>Mucor</taxon>
    </lineage>
</organism>
<dbReference type="GO" id="GO:0000139">
    <property type="term" value="C:Golgi membrane"/>
    <property type="evidence" value="ECO:0007669"/>
    <property type="project" value="TreeGrafter"/>
</dbReference>